<protein>
    <submittedName>
        <fullName evidence="1">10791_t:CDS:1</fullName>
    </submittedName>
</protein>
<dbReference type="Proteomes" id="UP000789860">
    <property type="component" value="Unassembled WGS sequence"/>
</dbReference>
<sequence>MNNNSSLQSPANVYTTPDRKICSSVLNHLITTTNGVFNSSNVMDVHLASLSPLNISPNASPCPSPKLRPVSSPLTPITPLVLTDSHYEKEFLNNIYHNNHEYFYHTQQVHTLHNQYGYHDQHGYGIQPSSSFVPNSPSPLSSGASTPTCSKPYNIIMPYSHNSDFSHLIACGNGSLSLFNTSPQLKLNPAAEMFNDLIISNENYENNLYNNQNSDKCLENFYYNHNIEYQKAHFSSGENNPIDNDMQFICSSAPDKIITMNKSTLSHQKDSQFHDIITKFNNLDILDSH</sequence>
<comment type="caution">
    <text evidence="1">The sequence shown here is derived from an EMBL/GenBank/DDBJ whole genome shotgun (WGS) entry which is preliminary data.</text>
</comment>
<proteinExistence type="predicted"/>
<gene>
    <name evidence="1" type="ORF">SCALOS_LOCUS5717</name>
</gene>
<evidence type="ECO:0000313" key="1">
    <source>
        <dbReference type="EMBL" id="CAG8567196.1"/>
    </source>
</evidence>
<organism evidence="1 2">
    <name type="scientific">Scutellospora calospora</name>
    <dbReference type="NCBI Taxonomy" id="85575"/>
    <lineage>
        <taxon>Eukaryota</taxon>
        <taxon>Fungi</taxon>
        <taxon>Fungi incertae sedis</taxon>
        <taxon>Mucoromycota</taxon>
        <taxon>Glomeromycotina</taxon>
        <taxon>Glomeromycetes</taxon>
        <taxon>Diversisporales</taxon>
        <taxon>Gigasporaceae</taxon>
        <taxon>Scutellospora</taxon>
    </lineage>
</organism>
<evidence type="ECO:0000313" key="2">
    <source>
        <dbReference type="Proteomes" id="UP000789860"/>
    </source>
</evidence>
<keyword evidence="2" id="KW-1185">Reference proteome</keyword>
<name>A0ACA9M4Y5_9GLOM</name>
<reference evidence="1" key="1">
    <citation type="submission" date="2021-06" db="EMBL/GenBank/DDBJ databases">
        <authorList>
            <person name="Kallberg Y."/>
            <person name="Tangrot J."/>
            <person name="Rosling A."/>
        </authorList>
    </citation>
    <scope>NUCLEOTIDE SEQUENCE</scope>
    <source>
        <strain evidence="1">AU212A</strain>
    </source>
</reference>
<dbReference type="EMBL" id="CAJVPM010009804">
    <property type="protein sequence ID" value="CAG8567196.1"/>
    <property type="molecule type" value="Genomic_DNA"/>
</dbReference>
<accession>A0ACA9M4Y5</accession>